<dbReference type="EMBL" id="CM041539">
    <property type="protein sequence ID" value="KAI3367572.1"/>
    <property type="molecule type" value="Genomic_DNA"/>
</dbReference>
<evidence type="ECO:0000313" key="1">
    <source>
        <dbReference type="EMBL" id="KAI3367572.1"/>
    </source>
</evidence>
<reference evidence="1" key="1">
    <citation type="submission" date="2022-04" db="EMBL/GenBank/DDBJ databases">
        <title>Jade perch genome.</title>
        <authorList>
            <person name="Chao B."/>
        </authorList>
    </citation>
    <scope>NUCLEOTIDE SEQUENCE</scope>
    <source>
        <strain evidence="1">CB-2022</strain>
    </source>
</reference>
<gene>
    <name evidence="1" type="ORF">L3Q82_026422</name>
</gene>
<dbReference type="Proteomes" id="UP000831701">
    <property type="component" value="Chromosome 9"/>
</dbReference>
<sequence length="734" mass="81457">MKMKAVSDICLVFLMLHTPGVLSLSTHVAVIYPQDPVLRMGSNLTASCWVHSDLGIHASSLFWTLNGQQLPSSLYRVLSPTNLSVTLAGLSASRQTSGDNLVCHNHKGHILAGSCLYVGMPPEKPVNLTCWSRNTKDLTCSWAPGGKGETNISTQYTLKYKLRWYGKEKECEDYTHSQPYSCSITRDLHLFTPYEIWVEASNQLGHATSDVITLDILDVDNRCQMKKSLLEGTQRPQTSANAEQSFNFLLRSSYLITSPSLLLPVTTDPPSGVTVSRVGQLEDQLSVRWEAPPALKDFLFQAKYQIRYRLEDSQDWKVMDDVGNQTSCRLAGLRPGTVYFVQVRCNPVGIYGSRKAGIWSEWSHPTAASTPHSERLMSGSCDSKSSGDSNSTLRRELKQFFGWVRKHAYGCSSMSMKLYDQWRVLMQKSHKARNQVAQDWLHSFGPGCENLLSRGDLGEKGGGEQKIQKRKKGERGWQRMQEVVKKRPIISARERGPGPGRYALPPTVGYINHDFTKPSSPAYSFHSRMSSAMVSVDSSPGPRYHIDAKVTRFGRMESPSYSILGRGGRTGNKGEVFQTPGPGAYSPERAPPLNGQHRPPSYTMGSRTRYRSVDAVPAPNSYTLPNLLGCQIPNKPSSASYSFSGRRKVGDPAEDPSMSPGPAKYNIINPDIYHTRQPSFSIQSRTKRPNYSSAIPGPGTYSPEKFNLHLPKPPSCTLGIRHSEFVTPLVVDVA</sequence>
<evidence type="ECO:0000313" key="2">
    <source>
        <dbReference type="Proteomes" id="UP000831701"/>
    </source>
</evidence>
<accession>A0ACB8WI02</accession>
<protein>
    <submittedName>
        <fullName evidence="1">Uncharacterized protein</fullName>
    </submittedName>
</protein>
<name>A0ACB8WI02_9TELE</name>
<organism evidence="1 2">
    <name type="scientific">Scortum barcoo</name>
    <name type="common">barcoo grunter</name>
    <dbReference type="NCBI Taxonomy" id="214431"/>
    <lineage>
        <taxon>Eukaryota</taxon>
        <taxon>Metazoa</taxon>
        <taxon>Chordata</taxon>
        <taxon>Craniata</taxon>
        <taxon>Vertebrata</taxon>
        <taxon>Euteleostomi</taxon>
        <taxon>Actinopterygii</taxon>
        <taxon>Neopterygii</taxon>
        <taxon>Teleostei</taxon>
        <taxon>Neoteleostei</taxon>
        <taxon>Acanthomorphata</taxon>
        <taxon>Eupercaria</taxon>
        <taxon>Centrarchiformes</taxon>
        <taxon>Terapontoidei</taxon>
        <taxon>Terapontidae</taxon>
        <taxon>Scortum</taxon>
    </lineage>
</organism>
<proteinExistence type="predicted"/>
<keyword evidence="2" id="KW-1185">Reference proteome</keyword>
<comment type="caution">
    <text evidence="1">The sequence shown here is derived from an EMBL/GenBank/DDBJ whole genome shotgun (WGS) entry which is preliminary data.</text>
</comment>